<keyword evidence="2 3" id="KW-0326">Glycosidase</keyword>
<name>A0A6P7G548_DIAVI</name>
<keyword evidence="1 3" id="KW-0378">Hydrolase</keyword>
<evidence type="ECO:0000256" key="5">
    <source>
        <dbReference type="SAM" id="SignalP"/>
    </source>
</evidence>
<dbReference type="SUPFAM" id="SSF54556">
    <property type="entry name" value="Chitinase insertion domain"/>
    <property type="match status" value="1"/>
</dbReference>
<dbReference type="PANTHER" id="PTHR11177">
    <property type="entry name" value="CHITINASE"/>
    <property type="match status" value="1"/>
</dbReference>
<dbReference type="InterPro" id="IPR001223">
    <property type="entry name" value="Glyco_hydro18_cat"/>
</dbReference>
<dbReference type="PANTHER" id="PTHR11177:SF360">
    <property type="entry name" value="CHITINASE 4-RELATED"/>
    <property type="match status" value="1"/>
</dbReference>
<dbReference type="KEGG" id="dvv:114333851"/>
<evidence type="ECO:0000256" key="1">
    <source>
        <dbReference type="ARBA" id="ARBA00022801"/>
    </source>
</evidence>
<dbReference type="GO" id="GO:0006032">
    <property type="term" value="P:chitin catabolic process"/>
    <property type="evidence" value="ECO:0007669"/>
    <property type="project" value="TreeGrafter"/>
</dbReference>
<reference evidence="9" key="1">
    <citation type="submission" date="2025-04" db="UniProtKB">
        <authorList>
            <consortium name="RefSeq"/>
        </authorList>
    </citation>
    <scope>IDENTIFICATION</scope>
    <source>
        <tissue evidence="9">Whole insect</tissue>
    </source>
</reference>
<comment type="similarity">
    <text evidence="4">Belongs to the glycosyl hydrolase 18 family.</text>
</comment>
<dbReference type="SUPFAM" id="SSF51445">
    <property type="entry name" value="(Trans)glycosidases"/>
    <property type="match status" value="1"/>
</dbReference>
<dbReference type="InterPro" id="IPR029070">
    <property type="entry name" value="Chitinase_insertion_sf"/>
</dbReference>
<dbReference type="GO" id="GO:0008061">
    <property type="term" value="F:chitin binding"/>
    <property type="evidence" value="ECO:0007669"/>
    <property type="project" value="InterPro"/>
</dbReference>
<dbReference type="InterPro" id="IPR050314">
    <property type="entry name" value="Glycosyl_Hydrlase_18"/>
</dbReference>
<sequence>MNFMLLLILLCTVYIKSSIEISNTTKNVVCYFLCGYGLHVAPPESLDGKLCTHLNYAFVKVDGDGNLTHWRKSLDIDKRMFEKILSLKTANPKLKVLISLGEIPPQTFAQVAADPTKRQNLVTSSVNFLKKYGFDGVDVDWEHPNIVDKENFIDLLKELQFALKKEKYLLTVALQSYPTPGYNATAISENVDMINLMCYVFYGGWSKYTGHNSALFSSSLETEDERNRRNTAACLQNWLRAGAVKDKINVGMPFYGRILKIADPNNHGLHSPITGVGNPETVTYRQICLNYTNYTTVWSDEQKISYKYFNNQWMSFENEQSIMEKVKYIKSQNVAGAMIWQIGQDDINGECGQKQSLLRTVNHYLLND</sequence>
<dbReference type="EnsemblMetazoa" id="XM_028283844.2">
    <property type="protein sequence ID" value="XP_028139645.1"/>
    <property type="gene ID" value="LOC114333851"/>
</dbReference>
<evidence type="ECO:0000256" key="2">
    <source>
        <dbReference type="ARBA" id="ARBA00023295"/>
    </source>
</evidence>
<dbReference type="PROSITE" id="PS01095">
    <property type="entry name" value="GH18_1"/>
    <property type="match status" value="1"/>
</dbReference>
<accession>A0A6P7G548</accession>
<dbReference type="InterPro" id="IPR017853">
    <property type="entry name" value="GH"/>
</dbReference>
<dbReference type="GeneID" id="114333851"/>
<dbReference type="Gene3D" id="3.20.20.80">
    <property type="entry name" value="Glycosidases"/>
    <property type="match status" value="1"/>
</dbReference>
<evidence type="ECO:0000256" key="3">
    <source>
        <dbReference type="RuleBase" id="RU000489"/>
    </source>
</evidence>
<dbReference type="OrthoDB" id="73875at2759"/>
<dbReference type="AlphaFoldDB" id="A0A6P7G548"/>
<keyword evidence="5" id="KW-0732">Signal</keyword>
<feature type="chain" id="PRO_5027715499" evidence="5">
    <location>
        <begin position="19"/>
        <end position="368"/>
    </location>
</feature>
<dbReference type="GO" id="GO:0005975">
    <property type="term" value="P:carbohydrate metabolic process"/>
    <property type="evidence" value="ECO:0007669"/>
    <property type="project" value="InterPro"/>
</dbReference>
<dbReference type="Pfam" id="PF00704">
    <property type="entry name" value="Glyco_hydro_18"/>
    <property type="match status" value="1"/>
</dbReference>
<evidence type="ECO:0000313" key="9">
    <source>
        <dbReference type="RefSeq" id="XP_028139645.1"/>
    </source>
</evidence>
<gene>
    <name evidence="9" type="primary">LOC114333851</name>
</gene>
<feature type="domain" description="GH18" evidence="6">
    <location>
        <begin position="26"/>
        <end position="368"/>
    </location>
</feature>
<feature type="signal peptide" evidence="5">
    <location>
        <begin position="1"/>
        <end position="18"/>
    </location>
</feature>
<organism evidence="9">
    <name type="scientific">Diabrotica virgifera virgifera</name>
    <name type="common">western corn rootworm</name>
    <dbReference type="NCBI Taxonomy" id="50390"/>
    <lineage>
        <taxon>Eukaryota</taxon>
        <taxon>Metazoa</taxon>
        <taxon>Ecdysozoa</taxon>
        <taxon>Arthropoda</taxon>
        <taxon>Hexapoda</taxon>
        <taxon>Insecta</taxon>
        <taxon>Pterygota</taxon>
        <taxon>Neoptera</taxon>
        <taxon>Endopterygota</taxon>
        <taxon>Coleoptera</taxon>
        <taxon>Polyphaga</taxon>
        <taxon>Cucujiformia</taxon>
        <taxon>Chrysomeloidea</taxon>
        <taxon>Chrysomelidae</taxon>
        <taxon>Galerucinae</taxon>
        <taxon>Diabroticina</taxon>
        <taxon>Diabroticites</taxon>
        <taxon>Diabrotica</taxon>
    </lineage>
</organism>
<reference evidence="7" key="2">
    <citation type="submission" date="2025-05" db="UniProtKB">
        <authorList>
            <consortium name="EnsemblMetazoa"/>
        </authorList>
    </citation>
    <scope>IDENTIFICATION</scope>
</reference>
<protein>
    <submittedName>
        <fullName evidence="9">Chitotriosidase-1-like isoform X1</fullName>
    </submittedName>
</protein>
<keyword evidence="8" id="KW-1185">Reference proteome</keyword>
<evidence type="ECO:0000256" key="4">
    <source>
        <dbReference type="RuleBase" id="RU004453"/>
    </source>
</evidence>
<dbReference type="InParanoid" id="A0A6P7G548"/>
<dbReference type="RefSeq" id="XP_028139645.1">
    <property type="nucleotide sequence ID" value="XM_028283844.1"/>
</dbReference>
<proteinExistence type="inferred from homology"/>
<dbReference type="Proteomes" id="UP001652700">
    <property type="component" value="Unplaced"/>
</dbReference>
<dbReference type="InterPro" id="IPR011583">
    <property type="entry name" value="Chitinase_II/V-like_cat"/>
</dbReference>
<evidence type="ECO:0000313" key="7">
    <source>
        <dbReference type="EnsemblMetazoa" id="XP_028139645.1"/>
    </source>
</evidence>
<dbReference type="GO" id="GO:0005576">
    <property type="term" value="C:extracellular region"/>
    <property type="evidence" value="ECO:0007669"/>
    <property type="project" value="TreeGrafter"/>
</dbReference>
<evidence type="ECO:0000259" key="6">
    <source>
        <dbReference type="PROSITE" id="PS51910"/>
    </source>
</evidence>
<dbReference type="GO" id="GO:0004568">
    <property type="term" value="F:chitinase activity"/>
    <property type="evidence" value="ECO:0007669"/>
    <property type="project" value="UniProtKB-ARBA"/>
</dbReference>
<dbReference type="InterPro" id="IPR001579">
    <property type="entry name" value="Glyco_hydro_18_chit_AS"/>
</dbReference>
<dbReference type="Gene3D" id="3.10.50.10">
    <property type="match status" value="1"/>
</dbReference>
<dbReference type="PROSITE" id="PS51910">
    <property type="entry name" value="GH18_2"/>
    <property type="match status" value="1"/>
</dbReference>
<dbReference type="SMART" id="SM00636">
    <property type="entry name" value="Glyco_18"/>
    <property type="match status" value="1"/>
</dbReference>
<evidence type="ECO:0000313" key="8">
    <source>
        <dbReference type="Proteomes" id="UP001652700"/>
    </source>
</evidence>